<accession>A0A2K9V7E8</accession>
<name>A0A2K9V7E8_9VIRU</name>
<reference evidence="1" key="1">
    <citation type="submission" date="2018-01" db="EMBL/GenBank/DDBJ databases">
        <title>Draft genome sequence of Bandra megavirus.</title>
        <authorList>
            <person name="Chatterjee A."/>
            <person name="Yadav R."/>
            <person name="Kondabagil K."/>
        </authorList>
    </citation>
    <scope>NUCLEOTIDE SEQUENCE</scope>
    <source>
        <strain evidence="1">KK-1</strain>
    </source>
</reference>
<organism evidence="1">
    <name type="scientific">Bandra megavirus</name>
    <dbReference type="NCBI Taxonomy" id="2071566"/>
    <lineage>
        <taxon>Viruses</taxon>
        <taxon>Varidnaviria</taxon>
        <taxon>Bamfordvirae</taxon>
        <taxon>Nucleocytoviricota</taxon>
        <taxon>Megaviricetes</taxon>
        <taxon>Imitervirales</taxon>
        <taxon>Mimiviridae</taxon>
        <taxon>Megamimivirinae</taxon>
        <taxon>Megavirus</taxon>
    </lineage>
</organism>
<dbReference type="EMBL" id="MG779310">
    <property type="protein sequence ID" value="AUV58131.1"/>
    <property type="molecule type" value="Genomic_DNA"/>
</dbReference>
<protein>
    <submittedName>
        <fullName evidence="1">Uncharacterized protein</fullName>
    </submittedName>
</protein>
<sequence>MGNILSGNEEINRNICVKHKLLPLVTGSNAYLLNKKIYDILDEHNIHYESKNINNYFWCPNIDRNFQNAPEINWRTGKCPFIKLTLPHGYRFIKDKNDYRFYYLYDNQYNNIFTIFVKICGYDNFSYNYTGNCIDEIKCYHDNYARIINLNN</sequence>
<proteinExistence type="predicted"/>
<evidence type="ECO:0000313" key="1">
    <source>
        <dbReference type="EMBL" id="AUV58131.1"/>
    </source>
</evidence>